<evidence type="ECO:0000259" key="3">
    <source>
        <dbReference type="Pfam" id="PF10017"/>
    </source>
</evidence>
<dbReference type="EC" id="2.1.1.44" evidence="4"/>
<dbReference type="InterPro" id="IPR019257">
    <property type="entry name" value="MeTrfase_dom"/>
</dbReference>
<dbReference type="EMBL" id="JAAOCD010000004">
    <property type="protein sequence ID" value="NHK98758.1"/>
    <property type="molecule type" value="Genomic_DNA"/>
</dbReference>
<accession>A0ABX0HYZ5</accession>
<gene>
    <name evidence="4" type="primary">egtD</name>
    <name evidence="4" type="ORF">G7087_10260</name>
</gene>
<reference evidence="4 5" key="1">
    <citation type="submission" date="2020-03" db="EMBL/GenBank/DDBJ databases">
        <title>Rubrivivax benzoatilyticus JA2 (sequenced after 10 years sub-culturing).</title>
        <authorList>
            <person name="Gupta D."/>
            <person name="Chintalapati S."/>
            <person name="Chintalapati V.R."/>
        </authorList>
    </citation>
    <scope>NUCLEOTIDE SEQUENCE [LARGE SCALE GENOMIC DNA]</scope>
    <source>
        <strain evidence="4 5">JA2-Mal</strain>
    </source>
</reference>
<dbReference type="GO" id="GO:0032259">
    <property type="term" value="P:methylation"/>
    <property type="evidence" value="ECO:0007669"/>
    <property type="project" value="UniProtKB-KW"/>
</dbReference>
<dbReference type="PANTHER" id="PTHR43397:SF1">
    <property type="entry name" value="ERGOTHIONEINE BIOSYNTHESIS PROTEIN 1"/>
    <property type="match status" value="1"/>
</dbReference>
<dbReference type="InterPro" id="IPR051128">
    <property type="entry name" value="EgtD_Methyltrsf_superfamily"/>
</dbReference>
<evidence type="ECO:0000313" key="5">
    <source>
        <dbReference type="Proteomes" id="UP000802098"/>
    </source>
</evidence>
<dbReference type="Gene3D" id="3.40.50.150">
    <property type="entry name" value="Vaccinia Virus protein VP39"/>
    <property type="match status" value="1"/>
</dbReference>
<keyword evidence="2 4" id="KW-0808">Transferase</keyword>
<comment type="caution">
    <text evidence="4">The sequence shown here is derived from an EMBL/GenBank/DDBJ whole genome shotgun (WGS) entry which is preliminary data.</text>
</comment>
<dbReference type="Pfam" id="PF10017">
    <property type="entry name" value="Methyltransf_33"/>
    <property type="match status" value="1"/>
</dbReference>
<dbReference type="Proteomes" id="UP000802098">
    <property type="component" value="Unassembled WGS sequence"/>
</dbReference>
<proteinExistence type="predicted"/>
<dbReference type="InterPro" id="IPR035094">
    <property type="entry name" value="EgtD"/>
</dbReference>
<dbReference type="SUPFAM" id="SSF53335">
    <property type="entry name" value="S-adenosyl-L-methionine-dependent methyltransferases"/>
    <property type="match status" value="1"/>
</dbReference>
<protein>
    <submittedName>
        <fullName evidence="4">L-histidine N(Alpha)-methyltransferase</fullName>
        <ecNumber evidence="4">2.1.1.44</ecNumber>
    </submittedName>
</protein>
<dbReference type="InterPro" id="IPR017804">
    <property type="entry name" value="MeTrfase_EgtD-like"/>
</dbReference>
<dbReference type="InterPro" id="IPR029063">
    <property type="entry name" value="SAM-dependent_MTases_sf"/>
</dbReference>
<evidence type="ECO:0000313" key="4">
    <source>
        <dbReference type="EMBL" id="NHK98758.1"/>
    </source>
</evidence>
<dbReference type="PANTHER" id="PTHR43397">
    <property type="entry name" value="ERGOTHIONEINE BIOSYNTHESIS PROTEIN 1"/>
    <property type="match status" value="1"/>
</dbReference>
<dbReference type="PIRSF" id="PIRSF018005">
    <property type="entry name" value="UCP018005"/>
    <property type="match status" value="1"/>
</dbReference>
<keyword evidence="5" id="KW-1185">Reference proteome</keyword>
<evidence type="ECO:0000256" key="1">
    <source>
        <dbReference type="ARBA" id="ARBA00022603"/>
    </source>
</evidence>
<feature type="domain" description="Histidine-specific methyltransferase SAM-dependent" evidence="3">
    <location>
        <begin position="16"/>
        <end position="310"/>
    </location>
</feature>
<dbReference type="GO" id="GO:0052706">
    <property type="term" value="F:L-histidine N(alpha)-methyltransferase activity"/>
    <property type="evidence" value="ECO:0007669"/>
    <property type="project" value="UniProtKB-EC"/>
</dbReference>
<name>A0ABX0HYZ5_9BURK</name>
<keyword evidence="1 4" id="KW-0489">Methyltransferase</keyword>
<dbReference type="NCBIfam" id="TIGR03438">
    <property type="entry name" value="egtD_ergothio"/>
    <property type="match status" value="1"/>
</dbReference>
<evidence type="ECO:0000256" key="2">
    <source>
        <dbReference type="ARBA" id="ARBA00022679"/>
    </source>
</evidence>
<organism evidence="4 5">
    <name type="scientific">Rubrivivax benzoatilyticus</name>
    <dbReference type="NCBI Taxonomy" id="316997"/>
    <lineage>
        <taxon>Bacteria</taxon>
        <taxon>Pseudomonadati</taxon>
        <taxon>Pseudomonadota</taxon>
        <taxon>Betaproteobacteria</taxon>
        <taxon>Burkholderiales</taxon>
        <taxon>Sphaerotilaceae</taxon>
        <taxon>Rubrivivax</taxon>
    </lineage>
</organism>
<sequence>MAVQRPQAGARRMSFADDFVAGLRARRIAPKWFYDAEGSRLFERICELPEYYPTRTELALLDRHADEFAARIGPGAEIVEFGAGASVKVRLLLQALAAPRRFVPVDISGEHLADAAAALRADFPGLAVEPLAADFTAALELPPPAGRRIGFFPGSSIGNFEPAEACALLARFRHWLDGGALLIGVDLIKEPALLHAAYNDAQGVTAAFNLNLLARANRELGADFDLSAWAHAAFYHPPLRRIEMHLVSRRRQAVCVAGEVFEFDEGDSLHTENSYKYSVDGFRALARRAGFEPGPVWTDAARRFSLHWLEPAGGVSERTSG</sequence>